<dbReference type="RefSeq" id="WP_216110737.1">
    <property type="nucleotide sequence ID" value="NZ_FOEG01000002.1"/>
</dbReference>
<dbReference type="AlphaFoldDB" id="A0A1H8S6N5"/>
<name>A0A1H8S6N5_9GAMM</name>
<comment type="subcellular location">
    <subcellularLocation>
        <location evidence="1 9">Cell inner membrane</location>
        <topology evidence="1 9">Multi-pass membrane protein</topology>
    </subcellularLocation>
</comment>
<dbReference type="Pfam" id="PF04290">
    <property type="entry name" value="DctQ"/>
    <property type="match status" value="1"/>
</dbReference>
<evidence type="ECO:0000256" key="1">
    <source>
        <dbReference type="ARBA" id="ARBA00004429"/>
    </source>
</evidence>
<comment type="subunit">
    <text evidence="9">The complex comprises the extracytoplasmic solute receptor protein and the two transmembrane proteins.</text>
</comment>
<dbReference type="PANTHER" id="PTHR35011:SF10">
    <property type="entry name" value="TRAP TRANSPORTER SMALL PERMEASE PROTEIN"/>
    <property type="match status" value="1"/>
</dbReference>
<feature type="domain" description="Tripartite ATP-independent periplasmic transporters DctQ component" evidence="10">
    <location>
        <begin position="26"/>
        <end position="157"/>
    </location>
</feature>
<feature type="transmembrane region" description="Helical" evidence="9">
    <location>
        <begin position="129"/>
        <end position="147"/>
    </location>
</feature>
<keyword evidence="6 9" id="KW-1133">Transmembrane helix</keyword>
<keyword evidence="5 9" id="KW-0812">Transmembrane</keyword>
<evidence type="ECO:0000313" key="11">
    <source>
        <dbReference type="EMBL" id="SEO74295.1"/>
    </source>
</evidence>
<dbReference type="GO" id="GO:0015740">
    <property type="term" value="P:C4-dicarboxylate transport"/>
    <property type="evidence" value="ECO:0007669"/>
    <property type="project" value="TreeGrafter"/>
</dbReference>
<feature type="transmembrane region" description="Helical" evidence="9">
    <location>
        <begin position="88"/>
        <end position="109"/>
    </location>
</feature>
<evidence type="ECO:0000259" key="10">
    <source>
        <dbReference type="Pfam" id="PF04290"/>
    </source>
</evidence>
<comment type="similarity">
    <text evidence="8 9">Belongs to the TRAP transporter small permease family.</text>
</comment>
<dbReference type="InterPro" id="IPR055348">
    <property type="entry name" value="DctQ"/>
</dbReference>
<evidence type="ECO:0000256" key="7">
    <source>
        <dbReference type="ARBA" id="ARBA00023136"/>
    </source>
</evidence>
<dbReference type="PANTHER" id="PTHR35011">
    <property type="entry name" value="2,3-DIKETO-L-GULONATE TRAP TRANSPORTER SMALL PERMEASE PROTEIN YIAM"/>
    <property type="match status" value="1"/>
</dbReference>
<organism evidence="11 12">
    <name type="scientific">Aquisalimonas asiatica</name>
    <dbReference type="NCBI Taxonomy" id="406100"/>
    <lineage>
        <taxon>Bacteria</taxon>
        <taxon>Pseudomonadati</taxon>
        <taxon>Pseudomonadota</taxon>
        <taxon>Gammaproteobacteria</taxon>
        <taxon>Chromatiales</taxon>
        <taxon>Ectothiorhodospiraceae</taxon>
        <taxon>Aquisalimonas</taxon>
    </lineage>
</organism>
<evidence type="ECO:0000256" key="2">
    <source>
        <dbReference type="ARBA" id="ARBA00022448"/>
    </source>
</evidence>
<proteinExistence type="inferred from homology"/>
<gene>
    <name evidence="11" type="ORF">SAMN04488052_102541</name>
</gene>
<protein>
    <recommendedName>
        <fullName evidence="9">TRAP transporter small permease protein</fullName>
    </recommendedName>
</protein>
<evidence type="ECO:0000256" key="4">
    <source>
        <dbReference type="ARBA" id="ARBA00022519"/>
    </source>
</evidence>
<keyword evidence="12" id="KW-1185">Reference proteome</keyword>
<accession>A0A1H8S6N5</accession>
<comment type="function">
    <text evidence="9">Part of the tripartite ATP-independent periplasmic (TRAP) transport system.</text>
</comment>
<keyword evidence="3" id="KW-1003">Cell membrane</keyword>
<evidence type="ECO:0000313" key="12">
    <source>
        <dbReference type="Proteomes" id="UP000199657"/>
    </source>
</evidence>
<evidence type="ECO:0000256" key="5">
    <source>
        <dbReference type="ARBA" id="ARBA00022692"/>
    </source>
</evidence>
<reference evidence="11 12" key="1">
    <citation type="submission" date="2016-10" db="EMBL/GenBank/DDBJ databases">
        <authorList>
            <person name="de Groot N.N."/>
        </authorList>
    </citation>
    <scope>NUCLEOTIDE SEQUENCE [LARGE SCALE GENOMIC DNA]</scope>
    <source>
        <strain evidence="11 12">CGMCC 1.6291</strain>
    </source>
</reference>
<dbReference type="GO" id="GO:0005886">
    <property type="term" value="C:plasma membrane"/>
    <property type="evidence" value="ECO:0007669"/>
    <property type="project" value="UniProtKB-SubCell"/>
</dbReference>
<dbReference type="Proteomes" id="UP000199657">
    <property type="component" value="Unassembled WGS sequence"/>
</dbReference>
<dbReference type="InterPro" id="IPR007387">
    <property type="entry name" value="TRAP_DctQ"/>
</dbReference>
<evidence type="ECO:0000256" key="8">
    <source>
        <dbReference type="ARBA" id="ARBA00038436"/>
    </source>
</evidence>
<dbReference type="GO" id="GO:0022857">
    <property type="term" value="F:transmembrane transporter activity"/>
    <property type="evidence" value="ECO:0007669"/>
    <property type="project" value="UniProtKB-UniRule"/>
</dbReference>
<sequence length="177" mass="19602">MNLLNRFETLFAWVTGVIAMAFLLFLMVGTSSDVASRFFLGNSIPGVFEMAELAMVVCVMFGLGWAQQGRKHIRVTLLVDRLPPRARAGLEAFAWIATAILLMLIAAPATQEAYHSTLDREFRWGVVRMPVWWVKIIVALGLWLASLQMLKCAVEALAGGGRMNTGRPTEQQDVPHA</sequence>
<keyword evidence="2 9" id="KW-0813">Transport</keyword>
<dbReference type="EMBL" id="FOEG01000002">
    <property type="protein sequence ID" value="SEO74295.1"/>
    <property type="molecule type" value="Genomic_DNA"/>
</dbReference>
<feature type="transmembrane region" description="Helical" evidence="9">
    <location>
        <begin position="7"/>
        <end position="27"/>
    </location>
</feature>
<feature type="transmembrane region" description="Helical" evidence="9">
    <location>
        <begin position="47"/>
        <end position="67"/>
    </location>
</feature>
<evidence type="ECO:0000256" key="3">
    <source>
        <dbReference type="ARBA" id="ARBA00022475"/>
    </source>
</evidence>
<evidence type="ECO:0000256" key="9">
    <source>
        <dbReference type="RuleBase" id="RU369079"/>
    </source>
</evidence>
<evidence type="ECO:0000256" key="6">
    <source>
        <dbReference type="ARBA" id="ARBA00022989"/>
    </source>
</evidence>
<dbReference type="STRING" id="406100.SAMN04488052_102541"/>
<keyword evidence="4 9" id="KW-0997">Cell inner membrane</keyword>
<keyword evidence="7 9" id="KW-0472">Membrane</keyword>